<evidence type="ECO:0000313" key="2">
    <source>
        <dbReference type="EMBL" id="KAE8933532.1"/>
    </source>
</evidence>
<dbReference type="Proteomes" id="UP000441208">
    <property type="component" value="Unassembled WGS sequence"/>
</dbReference>
<dbReference type="Proteomes" id="UP000433483">
    <property type="component" value="Unassembled WGS sequence"/>
</dbReference>
<evidence type="ECO:0000313" key="6">
    <source>
        <dbReference type="EMBL" id="KAE9229707.1"/>
    </source>
</evidence>
<evidence type="ECO:0000313" key="5">
    <source>
        <dbReference type="EMBL" id="KAE9200619.1"/>
    </source>
</evidence>
<evidence type="ECO:0008006" key="14">
    <source>
        <dbReference type="Google" id="ProtNLM"/>
    </source>
</evidence>
<evidence type="ECO:0000313" key="12">
    <source>
        <dbReference type="Proteomes" id="UP000440732"/>
    </source>
</evidence>
<keyword evidence="9" id="KW-1185">Reference proteome</keyword>
<evidence type="ECO:0000313" key="9">
    <source>
        <dbReference type="Proteomes" id="UP000433483"/>
    </source>
</evidence>
<dbReference type="AlphaFoldDB" id="A0A6A3EJ28"/>
<name>A0A6A3EJ28_9STRA</name>
<reference evidence="8 9" key="1">
    <citation type="submission" date="2018-08" db="EMBL/GenBank/DDBJ databases">
        <title>Genomic investigation of the strawberry pathogen Phytophthora fragariae indicates pathogenicity is determined by transcriptional variation in three key races.</title>
        <authorList>
            <person name="Adams T.M."/>
            <person name="Armitage A.D."/>
            <person name="Sobczyk M.K."/>
            <person name="Bates H.J."/>
            <person name="Dunwell J.M."/>
            <person name="Nellist C.F."/>
            <person name="Harrison R.J."/>
        </authorList>
    </citation>
    <scope>NUCLEOTIDE SEQUENCE [LARGE SCALE GENOMIC DNA]</scope>
    <source>
        <strain evidence="7 10">A4</strain>
        <strain evidence="6 11">BC-1</strain>
        <strain evidence="5 9">NOV-27</strain>
        <strain evidence="4 12">NOV-5</strain>
        <strain evidence="3 13">NOV-71</strain>
        <strain evidence="2 8">NOV-9</strain>
    </source>
</reference>
<comment type="caution">
    <text evidence="2">The sequence shown here is derived from an EMBL/GenBank/DDBJ whole genome shotgun (WGS) entry which is preliminary data.</text>
</comment>
<dbReference type="Proteomes" id="UP000437068">
    <property type="component" value="Unassembled WGS sequence"/>
</dbReference>
<evidence type="ECO:0000313" key="8">
    <source>
        <dbReference type="Proteomes" id="UP000429523"/>
    </source>
</evidence>
<sequence>MTSMSLEFILNKPEEASGPRPGKQRKRKTTSACPRAPATTENCEQSTTRPAHDKTKNPPASDRQQRVRQLQNLRQRRYRERKKSSASTQQEHAERLKQENAELEATILQHIKSRMNDALKGTCHQPSA</sequence>
<dbReference type="EMBL" id="QXGB01000941">
    <property type="protein sequence ID" value="KAE9200619.1"/>
    <property type="molecule type" value="Genomic_DNA"/>
</dbReference>
<dbReference type="EMBL" id="QXGE01000826">
    <property type="protein sequence ID" value="KAE9302949.1"/>
    <property type="molecule type" value="Genomic_DNA"/>
</dbReference>
<dbReference type="EMBL" id="QXGF01001002">
    <property type="protein sequence ID" value="KAE8933532.1"/>
    <property type="molecule type" value="Genomic_DNA"/>
</dbReference>
<evidence type="ECO:0000313" key="7">
    <source>
        <dbReference type="EMBL" id="KAE9302949.1"/>
    </source>
</evidence>
<accession>A0A6A3EJ28</accession>
<evidence type="ECO:0000313" key="13">
    <source>
        <dbReference type="Proteomes" id="UP000441208"/>
    </source>
</evidence>
<dbReference type="EMBL" id="QXGD01000661">
    <property type="protein sequence ID" value="KAE9229707.1"/>
    <property type="molecule type" value="Genomic_DNA"/>
</dbReference>
<gene>
    <name evidence="7" type="ORF">PF001_g13782</name>
    <name evidence="6" type="ORF">PF002_g13233</name>
    <name evidence="5" type="ORF">PF005_g15270</name>
    <name evidence="4" type="ORF">PF006_g15615</name>
    <name evidence="3" type="ORF">PF007_g15485</name>
    <name evidence="2" type="ORF">PF009_g16467</name>
</gene>
<evidence type="ECO:0000313" key="10">
    <source>
        <dbReference type="Proteomes" id="UP000437068"/>
    </source>
</evidence>
<feature type="compositionally biased region" description="Polar residues" evidence="1">
    <location>
        <begin position="39"/>
        <end position="49"/>
    </location>
</feature>
<evidence type="ECO:0000313" key="3">
    <source>
        <dbReference type="EMBL" id="KAE9100508.1"/>
    </source>
</evidence>
<dbReference type="EMBL" id="QXGA01001039">
    <property type="protein sequence ID" value="KAE9131065.1"/>
    <property type="molecule type" value="Genomic_DNA"/>
</dbReference>
<dbReference type="Proteomes" id="UP000429523">
    <property type="component" value="Unassembled WGS sequence"/>
</dbReference>
<dbReference type="EMBL" id="QXFZ01000949">
    <property type="protein sequence ID" value="KAE9100508.1"/>
    <property type="molecule type" value="Genomic_DNA"/>
</dbReference>
<feature type="compositionally biased region" description="Basic and acidic residues" evidence="1">
    <location>
        <begin position="91"/>
        <end position="100"/>
    </location>
</feature>
<feature type="compositionally biased region" description="Basic residues" evidence="1">
    <location>
        <begin position="74"/>
        <end position="84"/>
    </location>
</feature>
<feature type="region of interest" description="Disordered" evidence="1">
    <location>
        <begin position="1"/>
        <end position="101"/>
    </location>
</feature>
<dbReference type="Proteomes" id="UP000440732">
    <property type="component" value="Unassembled WGS sequence"/>
</dbReference>
<dbReference type="Proteomes" id="UP000440367">
    <property type="component" value="Unassembled WGS sequence"/>
</dbReference>
<evidence type="ECO:0000313" key="11">
    <source>
        <dbReference type="Proteomes" id="UP000440367"/>
    </source>
</evidence>
<protein>
    <recommendedName>
        <fullName evidence="14">BZIP domain-containing protein</fullName>
    </recommendedName>
</protein>
<evidence type="ECO:0000256" key="1">
    <source>
        <dbReference type="SAM" id="MobiDB-lite"/>
    </source>
</evidence>
<evidence type="ECO:0000313" key="4">
    <source>
        <dbReference type="EMBL" id="KAE9131065.1"/>
    </source>
</evidence>
<dbReference type="OrthoDB" id="102926at2759"/>
<organism evidence="2 8">
    <name type="scientific">Phytophthora fragariae</name>
    <dbReference type="NCBI Taxonomy" id="53985"/>
    <lineage>
        <taxon>Eukaryota</taxon>
        <taxon>Sar</taxon>
        <taxon>Stramenopiles</taxon>
        <taxon>Oomycota</taxon>
        <taxon>Peronosporomycetes</taxon>
        <taxon>Peronosporales</taxon>
        <taxon>Peronosporaceae</taxon>
        <taxon>Phytophthora</taxon>
    </lineage>
</organism>
<proteinExistence type="predicted"/>